<reference evidence="3" key="3">
    <citation type="submission" date="2006-07" db="EMBL/GenBank/DDBJ databases">
        <authorList>
            <person name="Buell R."/>
        </authorList>
    </citation>
    <scope>NUCLEOTIDE SEQUENCE</scope>
</reference>
<organism evidence="3">
    <name type="scientific">Oryza sativa subsp. japonica</name>
    <name type="common">Rice</name>
    <dbReference type="NCBI Taxonomy" id="39947"/>
    <lineage>
        <taxon>Eukaryota</taxon>
        <taxon>Viridiplantae</taxon>
        <taxon>Streptophyta</taxon>
        <taxon>Embryophyta</taxon>
        <taxon>Tracheophyta</taxon>
        <taxon>Spermatophyta</taxon>
        <taxon>Magnoliopsida</taxon>
        <taxon>Liliopsida</taxon>
        <taxon>Poales</taxon>
        <taxon>Poaceae</taxon>
        <taxon>BOP clade</taxon>
        <taxon>Oryzoideae</taxon>
        <taxon>Oryzeae</taxon>
        <taxon>Oryzinae</taxon>
        <taxon>Oryza</taxon>
        <taxon>Oryza sativa</taxon>
    </lineage>
</organism>
<evidence type="ECO:0000259" key="2">
    <source>
        <dbReference type="Pfam" id="PF03732"/>
    </source>
</evidence>
<name>Q7G4E1_ORYSJ</name>
<feature type="region of interest" description="Disordered" evidence="1">
    <location>
        <begin position="143"/>
        <end position="183"/>
    </location>
</feature>
<dbReference type="CDD" id="cd00303">
    <property type="entry name" value="retropepsin_like"/>
    <property type="match status" value="1"/>
</dbReference>
<accession>Q7G4E1</accession>
<feature type="region of interest" description="Disordered" evidence="1">
    <location>
        <begin position="513"/>
        <end position="567"/>
    </location>
</feature>
<feature type="region of interest" description="Disordered" evidence="1">
    <location>
        <begin position="201"/>
        <end position="333"/>
    </location>
</feature>
<evidence type="ECO:0000256" key="1">
    <source>
        <dbReference type="SAM" id="MobiDB-lite"/>
    </source>
</evidence>
<feature type="compositionally biased region" description="Polar residues" evidence="1">
    <location>
        <begin position="143"/>
        <end position="156"/>
    </location>
</feature>
<feature type="region of interest" description="Disordered" evidence="1">
    <location>
        <begin position="1"/>
        <end position="49"/>
    </location>
</feature>
<feature type="compositionally biased region" description="Polar residues" evidence="1">
    <location>
        <begin position="266"/>
        <end position="276"/>
    </location>
</feature>
<feature type="compositionally biased region" description="Basic and acidic residues" evidence="1">
    <location>
        <begin position="278"/>
        <end position="316"/>
    </location>
</feature>
<dbReference type="InterPro" id="IPR005162">
    <property type="entry name" value="Retrotrans_gag_dom"/>
</dbReference>
<protein>
    <submittedName>
        <fullName evidence="3">Retrotransposon protein, putative, Ty3-gypsy subclass</fullName>
    </submittedName>
</protein>
<sequence>MEVTPSGEEVRSDGGGEPEHGGDGGEKVRRCGLDSDGENQSGENRISVPFELPNAAESYFKTISIELASNHSGEIASSLTSPDQDVGAYPPILMKLPDDLAAVSTTTASPSRRSRRKSASTPISPSFREVGVILQPLGTVSTDQLDSYYSSPTVDSRPTDIVEYDEFSSRYNDPDLDDFDGSLEDNYTPLYFGVFMADNETEEQRQARETEARREFERRRLEEEHQAQEQERLRREQQELNSESVHTPTGSRVPHFRSHDYRHPSLSITGAGSNRSSRGHDERSVHSPPDHHRERRVERPRSPPRRRPVDLRDTIIQRRAARGHYRSPDRHDDDLDGVAAFTDDLRRVDWPAGFKPTGIEKYDGTTNPESWLTVYGLAIRAAGGDNKAMANYLPVALADSARSWLHGLPRGTIGSWAELRDHFIANFQGTFERPGTQYDLYNVIQKSGESLRDYIRRFSEQRNKISDITDDVIIAAFTKGIRHEELVGKFGRKPPRTVKLMFEKANEYAKAEDAVTASKQSGPSWKPNKGTPATGGGGSNNHKDRKRKPEELVATATHSSRQRSRVNTFDKIMNSQCPHHPNSNHVAKDCFVYKQFAEQYTKTTRKNSDEEQSTSRKKDDGDTPAGFQDHRKELNHIFGGPLAYESKRKQKLTEREINAVQPDTPQYLRWSEIAIKFDRSDHPDRVVHPGRYPLVLDPVVRNVKLRRTLIDGGSALNILFAKTLDDMQIPRSELKPSNAPFHGVIPGLSATPLGQITLPVTFGTRENFRTENISFEVADFETAYHAILGRPALAVATGKIAFSRTLVY</sequence>
<feature type="compositionally biased region" description="Acidic residues" evidence="1">
    <location>
        <begin position="174"/>
        <end position="183"/>
    </location>
</feature>
<feature type="domain" description="Retrotransposon gag" evidence="2">
    <location>
        <begin position="393"/>
        <end position="482"/>
    </location>
</feature>
<proteinExistence type="predicted"/>
<evidence type="ECO:0000313" key="3">
    <source>
        <dbReference type="EMBL" id="AAP52640.2"/>
    </source>
</evidence>
<dbReference type="PANTHER" id="PTHR33223:SF8">
    <property type="entry name" value="OS04G0172440 PROTEIN"/>
    <property type="match status" value="1"/>
</dbReference>
<gene>
    <name evidence="3" type="ordered locus">LOC_Os10g12240</name>
</gene>
<dbReference type="PANTHER" id="PTHR33223">
    <property type="entry name" value="CCHC-TYPE DOMAIN-CONTAINING PROTEIN"/>
    <property type="match status" value="1"/>
</dbReference>
<feature type="compositionally biased region" description="Basic and acidic residues" evidence="1">
    <location>
        <begin position="606"/>
        <end position="621"/>
    </location>
</feature>
<feature type="compositionally biased region" description="Low complexity" evidence="1">
    <location>
        <begin position="102"/>
        <end position="111"/>
    </location>
</feature>
<dbReference type="Pfam" id="PF03732">
    <property type="entry name" value="Retrotrans_gag"/>
    <property type="match status" value="1"/>
</dbReference>
<dbReference type="AlphaFoldDB" id="Q7G4E1"/>
<feature type="region of interest" description="Disordered" evidence="1">
    <location>
        <begin position="601"/>
        <end position="628"/>
    </location>
</feature>
<feature type="region of interest" description="Disordered" evidence="1">
    <location>
        <begin position="102"/>
        <end position="125"/>
    </location>
</feature>
<dbReference type="EMBL" id="DP000086">
    <property type="protein sequence ID" value="AAP52640.2"/>
    <property type="molecule type" value="Genomic_DNA"/>
</dbReference>
<feature type="compositionally biased region" description="Basic and acidic residues" evidence="1">
    <location>
        <begin position="8"/>
        <end position="33"/>
    </location>
</feature>
<reference evidence="3" key="1">
    <citation type="journal article" date="2003" name="Science">
        <title>In-depth view of structure, activity, and evolution of rice chromosome 10.</title>
        <authorList>
            <consortium name="Rice Chromosome 10 Sequencing Consortium"/>
        </authorList>
    </citation>
    <scope>NUCLEOTIDE SEQUENCE [LARGE SCALE GENOMIC DNA]</scope>
</reference>
<feature type="compositionally biased region" description="Basic and acidic residues" evidence="1">
    <location>
        <begin position="202"/>
        <end position="238"/>
    </location>
</feature>
<feature type="compositionally biased region" description="Polar residues" evidence="1">
    <location>
        <begin position="241"/>
        <end position="250"/>
    </location>
</feature>
<reference evidence="3" key="2">
    <citation type="submission" date="2003-05" db="EMBL/GenBank/DDBJ databases">
        <authorList>
            <person name="Buell C.R."/>
            <person name="Wing R.A."/>
            <person name="McCombie W.R."/>
            <person name="Messing J."/>
            <person name="Yuan Q."/>
            <person name="Ouyang S."/>
        </authorList>
    </citation>
    <scope>NUCLEOTIDE SEQUENCE</scope>
</reference>